<name>A0ABP0JTA5_9DINO</name>
<evidence type="ECO:0008006" key="3">
    <source>
        <dbReference type="Google" id="ProtNLM"/>
    </source>
</evidence>
<dbReference type="SUPFAM" id="SSF51445">
    <property type="entry name" value="(Trans)glycosidases"/>
    <property type="match status" value="1"/>
</dbReference>
<dbReference type="InterPro" id="IPR017853">
    <property type="entry name" value="GH"/>
</dbReference>
<dbReference type="Gene3D" id="3.20.20.80">
    <property type="entry name" value="Glycosidases"/>
    <property type="match status" value="1"/>
</dbReference>
<organism evidence="1 2">
    <name type="scientific">Durusdinium trenchii</name>
    <dbReference type="NCBI Taxonomy" id="1381693"/>
    <lineage>
        <taxon>Eukaryota</taxon>
        <taxon>Sar</taxon>
        <taxon>Alveolata</taxon>
        <taxon>Dinophyceae</taxon>
        <taxon>Suessiales</taxon>
        <taxon>Symbiodiniaceae</taxon>
        <taxon>Durusdinium</taxon>
    </lineage>
</organism>
<evidence type="ECO:0000313" key="1">
    <source>
        <dbReference type="EMBL" id="CAK9017682.1"/>
    </source>
</evidence>
<gene>
    <name evidence="1" type="ORF">SCF082_LOCUS13743</name>
</gene>
<reference evidence="1 2" key="1">
    <citation type="submission" date="2024-02" db="EMBL/GenBank/DDBJ databases">
        <authorList>
            <person name="Chen Y."/>
            <person name="Shah S."/>
            <person name="Dougan E. K."/>
            <person name="Thang M."/>
            <person name="Chan C."/>
        </authorList>
    </citation>
    <scope>NUCLEOTIDE SEQUENCE [LARGE SCALE GENOMIC DNA]</scope>
</reference>
<protein>
    <recommendedName>
        <fullName evidence="3">Beta-galactosidase</fullName>
    </recommendedName>
</protein>
<evidence type="ECO:0000313" key="2">
    <source>
        <dbReference type="Proteomes" id="UP001642464"/>
    </source>
</evidence>
<sequence length="960" mass="108613">MVVAGLDMTRDPKYYKGWENCRDMENSQWWASHAKTILDAVMQNKEHRRILWWIVGNELETPVPASGQDCVWKRVNWMAQKIKAIDSKHPIGIAIAGSDPSKLQRFSEICKDVDILGMNLYGNDHWGISKKLQSAGWDKPWALTECGTAAPWQVPKTSWGGLMEPLTSTSKGQFIYNGLHRCKSDAKCVGFFAFFWGWKWEKTGTWFGLLDQWRAAGGDPNGFLNDVAQPMLDEISPEWAWPVKLRIHLEGVVVHGPNKTSNGTFGFNAQKGAKVPVDLKIVATDDPNEGDIWMDWYVTEETSVNALSDGNVPEKVLPIIPHAAYHCKNGYRAVVLTEMLKPGSYRLYGFARRIRYFDHTIREASASIPFHVGQQKCQDVTSGPCYEKVWKSRTSAQRMGVSTWPASGLLPSSTFKEFQAAFYANNQGCPAPCSFDLPESFHGTCDGANWDVRVVHSTKEASELLFAKGVAQNESEPCGDAKVGEDCFWAVKWLLNTGIHQTPASFPELGKEPSFADAQLAFYNRADHGCKRPCGLAELGGDVTPSHAICTAEGCFVLSTSQKVTTSTSTVDSSTLPSFVLPDRRAVAAALQRAEAVPVLLAEPNMAHRAPLAAPRWPRDEEAFPEEHRAEFLMAFQKEMEALQEEDARKAEEKRQEHWANVAQNLVGHWQGEGQLLTVRQANDAHTLKVQSSLRPQSSQATLWLDKKGKVVWGRHRLYLDMRTLGSKELHWWRRNGQTLKWQKVEDEDVIDSAQRRFSRWFSVRWESLLPPKGPQKRLAEVELKLGQLLLYEAQRHFNKHLCFLAKAAQHRTMWDEVFAAAESAVRRCDLMEAAAEIASYEDFVDEGNYNVVQAAEQFWRRSELTIPDCNLLLLAQPALQDRVLHFWRCPPGTAQERGRALRGFMARSEQTQVSVQRRKAGVPIRRKELQGQCVEKVMELVSKAQPVRWSRLRLIFLRR</sequence>
<comment type="caution">
    <text evidence="1">The sequence shown here is derived from an EMBL/GenBank/DDBJ whole genome shotgun (WGS) entry which is preliminary data.</text>
</comment>
<dbReference type="EMBL" id="CAXAMM010008557">
    <property type="protein sequence ID" value="CAK9017682.1"/>
    <property type="molecule type" value="Genomic_DNA"/>
</dbReference>
<dbReference type="Proteomes" id="UP001642464">
    <property type="component" value="Unassembled WGS sequence"/>
</dbReference>
<keyword evidence="2" id="KW-1185">Reference proteome</keyword>
<proteinExistence type="predicted"/>
<accession>A0ABP0JTA5</accession>